<gene>
    <name evidence="3" type="ORF">FGO68_gene536</name>
</gene>
<dbReference type="EMBL" id="RRYP01030088">
    <property type="protein sequence ID" value="TNV71269.1"/>
    <property type="molecule type" value="Genomic_DNA"/>
</dbReference>
<dbReference type="OrthoDB" id="308328at2759"/>
<comment type="caution">
    <text evidence="3">The sequence shown here is derived from an EMBL/GenBank/DDBJ whole genome shotgun (WGS) entry which is preliminary data.</text>
</comment>
<dbReference type="AlphaFoldDB" id="A0A8J8SUM3"/>
<reference evidence="3" key="1">
    <citation type="submission" date="2019-06" db="EMBL/GenBank/DDBJ databases">
        <authorList>
            <person name="Zheng W."/>
        </authorList>
    </citation>
    <scope>NUCLEOTIDE SEQUENCE</scope>
    <source>
        <strain evidence="3">QDHG01</strain>
    </source>
</reference>
<keyword evidence="4" id="KW-1185">Reference proteome</keyword>
<feature type="coiled-coil region" evidence="1">
    <location>
        <begin position="109"/>
        <end position="205"/>
    </location>
</feature>
<keyword evidence="1" id="KW-0175">Coiled coil</keyword>
<feature type="region of interest" description="Disordered" evidence="2">
    <location>
        <begin position="1"/>
        <end position="27"/>
    </location>
</feature>
<evidence type="ECO:0000313" key="4">
    <source>
        <dbReference type="Proteomes" id="UP000785679"/>
    </source>
</evidence>
<evidence type="ECO:0000256" key="1">
    <source>
        <dbReference type="SAM" id="Coils"/>
    </source>
</evidence>
<evidence type="ECO:0000313" key="3">
    <source>
        <dbReference type="EMBL" id="TNV71269.1"/>
    </source>
</evidence>
<dbReference type="Proteomes" id="UP000785679">
    <property type="component" value="Unassembled WGS sequence"/>
</dbReference>
<proteinExistence type="predicted"/>
<accession>A0A8J8SUM3</accession>
<sequence length="228" mass="27949">MDNVKRAKDRLAPLGAVVNKGDDSEETDRRIIRQKQEFETLYRQYQNELKAKEFKKKDEDTKQEKRVQRESRIQAIRERKFQEELMQHQKSLNYKRNAQQVKLCQKVYKLASELEKNKLLQEKREYKETQQKKRLQNKLMVDAIENYYKNQIQLLKERIENERSERRVAQMAQQQALTRMKRELNEQKKREVDRYLQLLRQEDDRYEFESSNVGRIENEIVKMYKKGK</sequence>
<feature type="compositionally biased region" description="Basic and acidic residues" evidence="2">
    <location>
        <begin position="1"/>
        <end position="11"/>
    </location>
</feature>
<evidence type="ECO:0000256" key="2">
    <source>
        <dbReference type="SAM" id="MobiDB-lite"/>
    </source>
</evidence>
<protein>
    <submittedName>
        <fullName evidence="3">Uncharacterized protein</fullName>
    </submittedName>
</protein>
<organism evidence="3 4">
    <name type="scientific">Halteria grandinella</name>
    <dbReference type="NCBI Taxonomy" id="5974"/>
    <lineage>
        <taxon>Eukaryota</taxon>
        <taxon>Sar</taxon>
        <taxon>Alveolata</taxon>
        <taxon>Ciliophora</taxon>
        <taxon>Intramacronucleata</taxon>
        <taxon>Spirotrichea</taxon>
        <taxon>Stichotrichia</taxon>
        <taxon>Sporadotrichida</taxon>
        <taxon>Halteriidae</taxon>
        <taxon>Halteria</taxon>
    </lineage>
</organism>
<name>A0A8J8SUM3_HALGN</name>